<sequence>MNDIKFFLLIAFFIVVGIVKTYNKTKRADTSRPAVPDERGFGDESDDKEFFPQPSPSNARKTVPTASELTVHSIAAMNRDTTRMNFTKPSIDNEAHTIAQSQTSCDDLESEQSFSISSPEDAKRAIIWSEILQRKYSSNETQFHIN</sequence>
<keyword evidence="2" id="KW-1133">Transmembrane helix</keyword>
<proteinExistence type="predicted"/>
<evidence type="ECO:0000256" key="1">
    <source>
        <dbReference type="SAM" id="MobiDB-lite"/>
    </source>
</evidence>
<name>A0A5J4QUE9_9ZZZZ</name>
<feature type="region of interest" description="Disordered" evidence="1">
    <location>
        <begin position="26"/>
        <end position="64"/>
    </location>
</feature>
<organism evidence="3">
    <name type="scientific">termite gut metagenome</name>
    <dbReference type="NCBI Taxonomy" id="433724"/>
    <lineage>
        <taxon>unclassified sequences</taxon>
        <taxon>metagenomes</taxon>
        <taxon>organismal metagenomes</taxon>
    </lineage>
</organism>
<keyword evidence="2" id="KW-0812">Transmembrane</keyword>
<feature type="transmembrane region" description="Helical" evidence="2">
    <location>
        <begin position="6"/>
        <end position="23"/>
    </location>
</feature>
<gene>
    <name evidence="3" type="ORF">EZS27_026166</name>
</gene>
<feature type="compositionally biased region" description="Basic and acidic residues" evidence="1">
    <location>
        <begin position="26"/>
        <end position="42"/>
    </location>
</feature>
<keyword evidence="2" id="KW-0472">Membrane</keyword>
<protein>
    <submittedName>
        <fullName evidence="3">Uncharacterized protein</fullName>
    </submittedName>
</protein>
<dbReference type="AlphaFoldDB" id="A0A5J4QUE9"/>
<evidence type="ECO:0000256" key="2">
    <source>
        <dbReference type="SAM" id="Phobius"/>
    </source>
</evidence>
<accession>A0A5J4QUE9</accession>
<reference evidence="3" key="1">
    <citation type="submission" date="2019-03" db="EMBL/GenBank/DDBJ databases">
        <title>Single cell metagenomics reveals metabolic interactions within the superorganism composed of flagellate Streblomastix strix and complex community of Bacteroidetes bacteria on its surface.</title>
        <authorList>
            <person name="Treitli S.C."/>
            <person name="Kolisko M."/>
            <person name="Husnik F."/>
            <person name="Keeling P."/>
            <person name="Hampl V."/>
        </authorList>
    </citation>
    <scope>NUCLEOTIDE SEQUENCE</scope>
    <source>
        <strain evidence="3">STM</strain>
    </source>
</reference>
<comment type="caution">
    <text evidence="3">The sequence shown here is derived from an EMBL/GenBank/DDBJ whole genome shotgun (WGS) entry which is preliminary data.</text>
</comment>
<dbReference type="EMBL" id="SNRY01002558">
    <property type="protein sequence ID" value="KAA6324510.1"/>
    <property type="molecule type" value="Genomic_DNA"/>
</dbReference>
<evidence type="ECO:0000313" key="3">
    <source>
        <dbReference type="EMBL" id="KAA6324510.1"/>
    </source>
</evidence>